<dbReference type="PRINTS" id="PR00413">
    <property type="entry name" value="HADHALOGNASE"/>
</dbReference>
<organism evidence="1 2">
    <name type="scientific">Streptomyces lacrimifluminis</name>
    <dbReference type="NCBI Taxonomy" id="1500077"/>
    <lineage>
        <taxon>Bacteria</taxon>
        <taxon>Bacillati</taxon>
        <taxon>Actinomycetota</taxon>
        <taxon>Actinomycetes</taxon>
        <taxon>Kitasatosporales</taxon>
        <taxon>Streptomycetaceae</taxon>
        <taxon>Streptomyces</taxon>
    </lineage>
</organism>
<dbReference type="Gene3D" id="3.40.50.1000">
    <property type="entry name" value="HAD superfamily/HAD-like"/>
    <property type="match status" value="1"/>
</dbReference>
<comment type="caution">
    <text evidence="1">The sequence shown here is derived from an EMBL/GenBank/DDBJ whole genome shotgun (WGS) entry which is preliminary data.</text>
</comment>
<dbReference type="EMBL" id="BMMU01000009">
    <property type="protein sequence ID" value="GGJ33410.1"/>
    <property type="molecule type" value="Genomic_DNA"/>
</dbReference>
<dbReference type="PANTHER" id="PTHR47829:SF1">
    <property type="entry name" value="HAD FAMILY PHOSPHATASE"/>
    <property type="match status" value="1"/>
</dbReference>
<dbReference type="Proteomes" id="UP000625682">
    <property type="component" value="Unassembled WGS sequence"/>
</dbReference>
<dbReference type="InterPro" id="IPR023214">
    <property type="entry name" value="HAD_sf"/>
</dbReference>
<dbReference type="SUPFAM" id="SSF56784">
    <property type="entry name" value="HAD-like"/>
    <property type="match status" value="1"/>
</dbReference>
<dbReference type="PANTHER" id="PTHR47829">
    <property type="entry name" value="HYDROLASE, PUTATIVE (AFU_ORTHOLOGUE AFUA_1G12880)-RELATED"/>
    <property type="match status" value="1"/>
</dbReference>
<gene>
    <name evidence="1" type="ORF">GCM10012282_32570</name>
</gene>
<proteinExistence type="predicted"/>
<dbReference type="AlphaFoldDB" id="A0A917NVB8"/>
<protein>
    <submittedName>
        <fullName evidence="1">Uncharacterized protein</fullName>
    </submittedName>
</protein>
<dbReference type="InterPro" id="IPR036412">
    <property type="entry name" value="HAD-like_sf"/>
</dbReference>
<dbReference type="Pfam" id="PF00702">
    <property type="entry name" value="Hydrolase"/>
    <property type="match status" value="1"/>
</dbReference>
<name>A0A917NVB8_9ACTN</name>
<keyword evidence="2" id="KW-1185">Reference proteome</keyword>
<evidence type="ECO:0000313" key="2">
    <source>
        <dbReference type="Proteomes" id="UP000625682"/>
    </source>
</evidence>
<sequence length="127" mass="13750">MLAGLHPEPMMIDAAQAARHAGVRVGILSNSLGSSPYDPYAGYRFDELYDEVLISEHYGTRKPDPEIYSIMLGLMGLSAEDCVFVDDTARNLPPAEALGITTVLATTPADPIQQVEAFLGLTLREQV</sequence>
<dbReference type="InterPro" id="IPR006439">
    <property type="entry name" value="HAD-SF_hydro_IA"/>
</dbReference>
<dbReference type="NCBIfam" id="TIGR01509">
    <property type="entry name" value="HAD-SF-IA-v3"/>
    <property type="match status" value="1"/>
</dbReference>
<accession>A0A917NVB8</accession>
<reference evidence="1" key="2">
    <citation type="submission" date="2020-09" db="EMBL/GenBank/DDBJ databases">
        <authorList>
            <person name="Sun Q."/>
            <person name="Zhou Y."/>
        </authorList>
    </citation>
    <scope>NUCLEOTIDE SEQUENCE</scope>
    <source>
        <strain evidence="1">CGMCC 4.7272</strain>
    </source>
</reference>
<reference evidence="1" key="1">
    <citation type="journal article" date="2014" name="Int. J. Syst. Evol. Microbiol.">
        <title>Complete genome sequence of Corynebacterium casei LMG S-19264T (=DSM 44701T), isolated from a smear-ripened cheese.</title>
        <authorList>
            <consortium name="US DOE Joint Genome Institute (JGI-PGF)"/>
            <person name="Walter F."/>
            <person name="Albersmeier A."/>
            <person name="Kalinowski J."/>
            <person name="Ruckert C."/>
        </authorList>
    </citation>
    <scope>NUCLEOTIDE SEQUENCE</scope>
    <source>
        <strain evidence="1">CGMCC 4.7272</strain>
    </source>
</reference>
<dbReference type="InterPro" id="IPR052898">
    <property type="entry name" value="ACAD10-like"/>
</dbReference>
<evidence type="ECO:0000313" key="1">
    <source>
        <dbReference type="EMBL" id="GGJ33410.1"/>
    </source>
</evidence>